<dbReference type="SMART" id="SM00320">
    <property type="entry name" value="WD40"/>
    <property type="match status" value="6"/>
</dbReference>
<dbReference type="GO" id="GO:0031124">
    <property type="term" value="P:mRNA 3'-end processing"/>
    <property type="evidence" value="ECO:0007669"/>
    <property type="project" value="InterPro"/>
</dbReference>
<evidence type="ECO:0000256" key="3">
    <source>
        <dbReference type="ARBA" id="ARBA00025498"/>
    </source>
</evidence>
<dbReference type="Proteomes" id="UP000029725">
    <property type="component" value="Unassembled WGS sequence"/>
</dbReference>
<protein>
    <recommendedName>
        <fullName evidence="4">Polyadenylation factor subunit 2</fullName>
    </recommendedName>
</protein>
<evidence type="ECO:0000256" key="5">
    <source>
        <dbReference type="PROSITE-ProRule" id="PRU00221"/>
    </source>
</evidence>
<dbReference type="VEuPathDB" id="MicrosporidiaDB:DI09_14p110"/>
<sequence>MSEGGAASEQPAVPFAPKFVFDGKRMRKPVFRRTVDFNCSLIRRLKNYYKDSLYNKTSPSSTDPNSIINFQSTNAYPHSPSSLATTKFIHTSTNKIRCPVNVAKVLIHILKVVDSRRQKVDHGILKWRAHEQAVRALAWSHNGNFMLSGDNLGSIKYWQPNMNNVQVIQGHHESIRDLTFSPTDLKFASCSDDSAIKIWDFIQAKEERQLRGHGWDVKNVQWHPNFSLLASGSKDNTVRLWDPRMDQPQLALIHGHKNTVLDIKWNQNGKWLLTCGKDQVIKLYDIRKLEELQTFKGHKKDITSLSWHPFQESFFASGGFDGSLMFWNIGTESNVGLIDNAHEQAIWSMDWHPLGHILTTGSNDHTTKFWTRNRPGELAVTTVQAFENKYNNDL</sequence>
<proteinExistence type="predicted"/>
<dbReference type="GeneID" id="25258464"/>
<dbReference type="EMBL" id="JMKJ01000055">
    <property type="protein sequence ID" value="KGG52628.1"/>
    <property type="molecule type" value="Genomic_DNA"/>
</dbReference>
<dbReference type="PANTHER" id="PTHR22836:SF0">
    <property type="entry name" value="PRE-MRNA 3' END PROCESSING PROTEIN WDR33"/>
    <property type="match status" value="1"/>
</dbReference>
<dbReference type="PRINTS" id="PR00320">
    <property type="entry name" value="GPROTEINBRPT"/>
</dbReference>
<evidence type="ECO:0000313" key="7">
    <source>
        <dbReference type="Proteomes" id="UP000029725"/>
    </source>
</evidence>
<dbReference type="InterPro" id="IPR001680">
    <property type="entry name" value="WD40_rpt"/>
</dbReference>
<dbReference type="FunFam" id="2.130.10.10:FF:000085">
    <property type="entry name" value="WD repeat domain 33"/>
    <property type="match status" value="1"/>
</dbReference>
<dbReference type="PROSITE" id="PS50082">
    <property type="entry name" value="WD_REPEATS_2"/>
    <property type="match status" value="6"/>
</dbReference>
<reference evidence="6 7" key="1">
    <citation type="submission" date="2014-04" db="EMBL/GenBank/DDBJ databases">
        <title>A new species of microsporidia sheds light on the evolution of extreme parasitism.</title>
        <authorList>
            <person name="Haag K.L."/>
            <person name="James T.Y."/>
            <person name="Larsson R."/>
            <person name="Schaer T.M."/>
            <person name="Refardt D."/>
            <person name="Pombert J.-F."/>
            <person name="Ebert D."/>
        </authorList>
    </citation>
    <scope>NUCLEOTIDE SEQUENCE [LARGE SCALE GENOMIC DNA]</scope>
    <source>
        <strain evidence="6 7">UGP3</strain>
        <tissue evidence="6">Spores</tissue>
    </source>
</reference>
<comment type="caution">
    <text evidence="6">The sequence shown here is derived from an EMBL/GenBank/DDBJ whole genome shotgun (WGS) entry which is preliminary data.</text>
</comment>
<keyword evidence="7" id="KW-1185">Reference proteome</keyword>
<dbReference type="InterPro" id="IPR045245">
    <property type="entry name" value="Pfs2-like"/>
</dbReference>
<comment type="function">
    <text evidence="3">Required for 3'-end cleavage and polyadenylation of pre-mRNAs. Also involved in chromosome segregation where it has a role in chromosome attachment to the mitotic spindle.</text>
</comment>
<name>A0A098VU22_9MICR</name>
<organism evidence="6 7">
    <name type="scientific">Mitosporidium daphniae</name>
    <dbReference type="NCBI Taxonomy" id="1485682"/>
    <lineage>
        <taxon>Eukaryota</taxon>
        <taxon>Fungi</taxon>
        <taxon>Fungi incertae sedis</taxon>
        <taxon>Microsporidia</taxon>
        <taxon>Mitosporidium</taxon>
    </lineage>
</organism>
<dbReference type="AlphaFoldDB" id="A0A098VU22"/>
<keyword evidence="2" id="KW-0677">Repeat</keyword>
<dbReference type="PROSITE" id="PS50294">
    <property type="entry name" value="WD_REPEATS_REGION"/>
    <property type="match status" value="6"/>
</dbReference>
<dbReference type="InterPro" id="IPR036322">
    <property type="entry name" value="WD40_repeat_dom_sf"/>
</dbReference>
<gene>
    <name evidence="6" type="ORF">DI09_14p110</name>
</gene>
<dbReference type="InterPro" id="IPR020472">
    <property type="entry name" value="WD40_PAC1"/>
</dbReference>
<keyword evidence="1 5" id="KW-0853">WD repeat</keyword>
<dbReference type="GO" id="GO:0005847">
    <property type="term" value="C:mRNA cleavage and polyadenylation specificity factor complex"/>
    <property type="evidence" value="ECO:0007669"/>
    <property type="project" value="TreeGrafter"/>
</dbReference>
<evidence type="ECO:0000256" key="4">
    <source>
        <dbReference type="ARBA" id="ARBA00026154"/>
    </source>
</evidence>
<accession>A0A098VU22</accession>
<feature type="repeat" description="WD" evidence="5">
    <location>
        <begin position="127"/>
        <end position="159"/>
    </location>
</feature>
<evidence type="ECO:0000256" key="2">
    <source>
        <dbReference type="ARBA" id="ARBA00022737"/>
    </source>
</evidence>
<dbReference type="HOGENOM" id="CLU_000288_77_0_1"/>
<dbReference type="InterPro" id="IPR015943">
    <property type="entry name" value="WD40/YVTN_repeat-like_dom_sf"/>
</dbReference>
<dbReference type="OrthoDB" id="16717at2759"/>
<feature type="repeat" description="WD" evidence="5">
    <location>
        <begin position="253"/>
        <end position="294"/>
    </location>
</feature>
<dbReference type="Pfam" id="PF00400">
    <property type="entry name" value="WD40"/>
    <property type="match status" value="6"/>
</dbReference>
<feature type="repeat" description="WD" evidence="5">
    <location>
        <begin position="210"/>
        <end position="242"/>
    </location>
</feature>
<dbReference type="CDD" id="cd00200">
    <property type="entry name" value="WD40"/>
    <property type="match status" value="1"/>
</dbReference>
<dbReference type="SUPFAM" id="SSF50978">
    <property type="entry name" value="WD40 repeat-like"/>
    <property type="match status" value="1"/>
</dbReference>
<feature type="repeat" description="WD" evidence="5">
    <location>
        <begin position="339"/>
        <end position="370"/>
    </location>
</feature>
<evidence type="ECO:0000256" key="1">
    <source>
        <dbReference type="ARBA" id="ARBA00022574"/>
    </source>
</evidence>
<dbReference type="Gene3D" id="2.130.10.10">
    <property type="entry name" value="YVTN repeat-like/Quinoprotein amine dehydrogenase"/>
    <property type="match status" value="2"/>
</dbReference>
<feature type="repeat" description="WD" evidence="5">
    <location>
        <begin position="295"/>
        <end position="337"/>
    </location>
</feature>
<feature type="repeat" description="WD" evidence="5">
    <location>
        <begin position="168"/>
        <end position="209"/>
    </location>
</feature>
<evidence type="ECO:0000313" key="6">
    <source>
        <dbReference type="EMBL" id="KGG52628.1"/>
    </source>
</evidence>
<dbReference type="PANTHER" id="PTHR22836">
    <property type="entry name" value="WD40 REPEAT PROTEIN"/>
    <property type="match status" value="1"/>
</dbReference>
<dbReference type="RefSeq" id="XP_013239055.1">
    <property type="nucleotide sequence ID" value="XM_013383601.1"/>
</dbReference>